<reference evidence="1 2" key="1">
    <citation type="submission" date="2023-09" db="EMBL/GenBank/DDBJ databases">
        <title>Nesidiocoris tenuis whole genome shotgun sequence.</title>
        <authorList>
            <person name="Shibata T."/>
            <person name="Shimoda M."/>
            <person name="Kobayashi T."/>
            <person name="Uehara T."/>
        </authorList>
    </citation>
    <scope>NUCLEOTIDE SEQUENCE [LARGE SCALE GENOMIC DNA]</scope>
    <source>
        <strain evidence="1 2">Japan</strain>
    </source>
</reference>
<proteinExistence type="predicted"/>
<gene>
    <name evidence="1" type="ORF">NTJ_07174</name>
</gene>
<protein>
    <submittedName>
        <fullName evidence="1">Uncharacterized protein</fullName>
    </submittedName>
</protein>
<sequence length="105" mass="11597">MLQTFHDLEHLLPIAAFHRAEMGLTGRGSLGPGVTCGGGRLLSYQRLFLSESGTGVSCCCRQPSSCSPPVLLTLDRPVTPRSHYRSEFLVLGNPRESDYFQRQCK</sequence>
<name>A0ABN7ATW2_9HEMI</name>
<keyword evidence="2" id="KW-1185">Reference proteome</keyword>
<evidence type="ECO:0000313" key="2">
    <source>
        <dbReference type="Proteomes" id="UP001307889"/>
    </source>
</evidence>
<dbReference type="Proteomes" id="UP001307889">
    <property type="component" value="Chromosome 5"/>
</dbReference>
<accession>A0ABN7ATW2</accession>
<dbReference type="EMBL" id="AP028913">
    <property type="protein sequence ID" value="BES94365.1"/>
    <property type="molecule type" value="Genomic_DNA"/>
</dbReference>
<evidence type="ECO:0000313" key="1">
    <source>
        <dbReference type="EMBL" id="BES94365.1"/>
    </source>
</evidence>
<organism evidence="1 2">
    <name type="scientific">Nesidiocoris tenuis</name>
    <dbReference type="NCBI Taxonomy" id="355587"/>
    <lineage>
        <taxon>Eukaryota</taxon>
        <taxon>Metazoa</taxon>
        <taxon>Ecdysozoa</taxon>
        <taxon>Arthropoda</taxon>
        <taxon>Hexapoda</taxon>
        <taxon>Insecta</taxon>
        <taxon>Pterygota</taxon>
        <taxon>Neoptera</taxon>
        <taxon>Paraneoptera</taxon>
        <taxon>Hemiptera</taxon>
        <taxon>Heteroptera</taxon>
        <taxon>Panheteroptera</taxon>
        <taxon>Cimicomorpha</taxon>
        <taxon>Miridae</taxon>
        <taxon>Dicyphina</taxon>
        <taxon>Nesidiocoris</taxon>
    </lineage>
</organism>